<dbReference type="RefSeq" id="WP_281042961.1">
    <property type="nucleotide sequence ID" value="NZ_JARYGZ010000001.1"/>
</dbReference>
<protein>
    <recommendedName>
        <fullName evidence="4">DUF998 domain-containing protein</fullName>
    </recommendedName>
</protein>
<evidence type="ECO:0008006" key="4">
    <source>
        <dbReference type="Google" id="ProtNLM"/>
    </source>
</evidence>
<accession>A0ABT6MXV8</accession>
<dbReference type="Proteomes" id="UP001160625">
    <property type="component" value="Unassembled WGS sequence"/>
</dbReference>
<gene>
    <name evidence="2" type="ORF">QGN17_02620</name>
</gene>
<proteinExistence type="predicted"/>
<sequence>MSLLAARLLMRLATCCLGRDRREWAWAMEAEFEAAVEDGRPLAFALGCFAGACREIPVQPEGRFALASHAVAIGLLIPVAALLMSGPLFGVSLLHGGPASIHEMMGSRGGEMLLNVSTRNAAPALVLLVLALTAGHLSLAWAMLDRDWNRVAFLARLNAAATLTLVIVGSVLFLDEDWIVPPIAGLAVQLTTVICLMWWNGRIRNALAPAI</sequence>
<feature type="transmembrane region" description="Helical" evidence="1">
    <location>
        <begin position="151"/>
        <end position="173"/>
    </location>
</feature>
<name>A0ABT6MXV8_9SPHN</name>
<reference evidence="2" key="1">
    <citation type="submission" date="2023-04" db="EMBL/GenBank/DDBJ databases">
        <title>Sphingomonas sp. MAHUQ-71 isolated from rice field.</title>
        <authorList>
            <person name="Huq M.A."/>
        </authorList>
    </citation>
    <scope>NUCLEOTIDE SEQUENCE</scope>
    <source>
        <strain evidence="2">MAHUQ-71</strain>
    </source>
</reference>
<evidence type="ECO:0000313" key="2">
    <source>
        <dbReference type="EMBL" id="MDH7637616.1"/>
    </source>
</evidence>
<keyword evidence="1" id="KW-0812">Transmembrane</keyword>
<organism evidence="2 3">
    <name type="scientific">Sphingomonas oryzagri</name>
    <dbReference type="NCBI Taxonomy" id="3042314"/>
    <lineage>
        <taxon>Bacteria</taxon>
        <taxon>Pseudomonadati</taxon>
        <taxon>Pseudomonadota</taxon>
        <taxon>Alphaproteobacteria</taxon>
        <taxon>Sphingomonadales</taxon>
        <taxon>Sphingomonadaceae</taxon>
        <taxon>Sphingomonas</taxon>
    </lineage>
</organism>
<keyword evidence="1" id="KW-1133">Transmembrane helix</keyword>
<keyword evidence="3" id="KW-1185">Reference proteome</keyword>
<evidence type="ECO:0000256" key="1">
    <source>
        <dbReference type="SAM" id="Phobius"/>
    </source>
</evidence>
<keyword evidence="1" id="KW-0472">Membrane</keyword>
<feature type="transmembrane region" description="Helical" evidence="1">
    <location>
        <begin position="121"/>
        <end position="144"/>
    </location>
</feature>
<dbReference type="EMBL" id="JARYGZ010000001">
    <property type="protein sequence ID" value="MDH7637616.1"/>
    <property type="molecule type" value="Genomic_DNA"/>
</dbReference>
<comment type="caution">
    <text evidence="2">The sequence shown here is derived from an EMBL/GenBank/DDBJ whole genome shotgun (WGS) entry which is preliminary data.</text>
</comment>
<evidence type="ECO:0000313" key="3">
    <source>
        <dbReference type="Proteomes" id="UP001160625"/>
    </source>
</evidence>
<feature type="transmembrane region" description="Helical" evidence="1">
    <location>
        <begin position="179"/>
        <end position="199"/>
    </location>
</feature>
<feature type="transmembrane region" description="Helical" evidence="1">
    <location>
        <begin position="64"/>
        <end position="84"/>
    </location>
</feature>